<accession>A0ABW4A7A2</accession>
<proteinExistence type="predicted"/>
<dbReference type="Proteomes" id="UP001597183">
    <property type="component" value="Unassembled WGS sequence"/>
</dbReference>
<reference evidence="2" key="1">
    <citation type="journal article" date="2019" name="Int. J. Syst. Evol. Microbiol.">
        <title>The Global Catalogue of Microorganisms (GCM) 10K type strain sequencing project: providing services to taxonomists for standard genome sequencing and annotation.</title>
        <authorList>
            <consortium name="The Broad Institute Genomics Platform"/>
            <consortium name="The Broad Institute Genome Sequencing Center for Infectious Disease"/>
            <person name="Wu L."/>
            <person name="Ma J."/>
        </authorList>
    </citation>
    <scope>NUCLEOTIDE SEQUENCE [LARGE SCALE GENOMIC DNA]</scope>
    <source>
        <strain evidence="2">CCM 7526</strain>
    </source>
</reference>
<evidence type="ECO:0000313" key="1">
    <source>
        <dbReference type="EMBL" id="MFD1366185.1"/>
    </source>
</evidence>
<dbReference type="EMBL" id="JBHTMK010000016">
    <property type="protein sequence ID" value="MFD1366185.1"/>
    <property type="molecule type" value="Genomic_DNA"/>
</dbReference>
<dbReference type="RefSeq" id="WP_378078569.1">
    <property type="nucleotide sequence ID" value="NZ_JBHTMK010000016.1"/>
</dbReference>
<organism evidence="1 2">
    <name type="scientific">Actinoplanes sichuanensis</name>
    <dbReference type="NCBI Taxonomy" id="512349"/>
    <lineage>
        <taxon>Bacteria</taxon>
        <taxon>Bacillati</taxon>
        <taxon>Actinomycetota</taxon>
        <taxon>Actinomycetes</taxon>
        <taxon>Micromonosporales</taxon>
        <taxon>Micromonosporaceae</taxon>
        <taxon>Actinoplanes</taxon>
    </lineage>
</organism>
<keyword evidence="2" id="KW-1185">Reference proteome</keyword>
<protein>
    <submittedName>
        <fullName evidence="1">Uncharacterized protein</fullName>
    </submittedName>
</protein>
<gene>
    <name evidence="1" type="ORF">ACFQ5G_12595</name>
</gene>
<name>A0ABW4A7A2_9ACTN</name>
<sequence length="98" mass="10254">MVQLGAVPAATPDDKTEPLLVAITREELDRAGQLNTALGQQALLLAERMASPFASAAAVASLAKRHSDLIAALVPPAPGKPDFLDELAERRLKKASGE</sequence>
<evidence type="ECO:0000313" key="2">
    <source>
        <dbReference type="Proteomes" id="UP001597183"/>
    </source>
</evidence>
<comment type="caution">
    <text evidence="1">The sequence shown here is derived from an EMBL/GenBank/DDBJ whole genome shotgun (WGS) entry which is preliminary data.</text>
</comment>